<dbReference type="EMBL" id="CP049056">
    <property type="protein sequence ID" value="QIE55017.1"/>
    <property type="molecule type" value="Genomic_DNA"/>
</dbReference>
<dbReference type="Gene3D" id="2.160.10.10">
    <property type="entry name" value="Hexapeptide repeat proteins"/>
    <property type="match status" value="1"/>
</dbReference>
<organism evidence="1 2">
    <name type="scientific">Pikeienuella piscinae</name>
    <dbReference type="NCBI Taxonomy" id="2748098"/>
    <lineage>
        <taxon>Bacteria</taxon>
        <taxon>Pseudomonadati</taxon>
        <taxon>Pseudomonadota</taxon>
        <taxon>Alphaproteobacteria</taxon>
        <taxon>Rhodobacterales</taxon>
        <taxon>Paracoccaceae</taxon>
        <taxon>Pikeienuella</taxon>
    </lineage>
</organism>
<dbReference type="AlphaFoldDB" id="A0A7L5BWV5"/>
<dbReference type="RefSeq" id="WP_165096210.1">
    <property type="nucleotide sequence ID" value="NZ_CP049056.1"/>
</dbReference>
<proteinExistence type="predicted"/>
<name>A0A7L5BWV5_9RHOB</name>
<reference evidence="1 2" key="1">
    <citation type="submission" date="2020-02" db="EMBL/GenBank/DDBJ databases">
        <title>complete genome sequence of Rhodobacteraceae bacterium.</title>
        <authorList>
            <person name="Park J."/>
            <person name="Kim Y.-S."/>
            <person name="Kim K.-H."/>
        </authorList>
    </citation>
    <scope>NUCLEOTIDE SEQUENCE [LARGE SCALE GENOMIC DNA]</scope>
    <source>
        <strain evidence="1 2">RR4-56</strain>
    </source>
</reference>
<accession>A0A7L5BWV5</accession>
<dbReference type="KEGG" id="hdh:G5B40_05845"/>
<dbReference type="PANTHER" id="PTHR13061">
    <property type="entry name" value="DYNACTIN SUBUNIT P25"/>
    <property type="match status" value="1"/>
</dbReference>
<dbReference type="Proteomes" id="UP000503336">
    <property type="component" value="Chromosome"/>
</dbReference>
<keyword evidence="2" id="KW-1185">Reference proteome</keyword>
<dbReference type="PANTHER" id="PTHR13061:SF29">
    <property type="entry name" value="GAMMA CARBONIC ANHYDRASE-LIKE 1, MITOCHONDRIAL-RELATED"/>
    <property type="match status" value="1"/>
</dbReference>
<dbReference type="Pfam" id="PF00132">
    <property type="entry name" value="Hexapep"/>
    <property type="match status" value="1"/>
</dbReference>
<gene>
    <name evidence="1" type="ORF">G5B40_05845</name>
</gene>
<dbReference type="CDD" id="cd04645">
    <property type="entry name" value="LbH_gamma_CA_like"/>
    <property type="match status" value="1"/>
</dbReference>
<dbReference type="SUPFAM" id="SSF51161">
    <property type="entry name" value="Trimeric LpxA-like enzymes"/>
    <property type="match status" value="1"/>
</dbReference>
<evidence type="ECO:0000313" key="2">
    <source>
        <dbReference type="Proteomes" id="UP000503336"/>
    </source>
</evidence>
<dbReference type="InterPro" id="IPR001451">
    <property type="entry name" value="Hexapep"/>
</dbReference>
<dbReference type="InterPro" id="IPR011004">
    <property type="entry name" value="Trimer_LpxA-like_sf"/>
</dbReference>
<protein>
    <submittedName>
        <fullName evidence="1">Gamma carbonic anhydrase family protein</fullName>
    </submittedName>
</protein>
<sequence length="176" mass="18506">MTGIYALDGKTPRLPEDDDYWVAPGARVIGNVALGSGVSIWFNAVLRGDNELIEIGDGSNVQDGTVMHTDPGSPLSVGRNCTVGHRAILHGCDIGEGSLVGMGATVLNGAKIGRNCLIGANALVTEGKEFPDGLLIMGAPAKPVRVLDEATIRGLAESAKHYRQNMRRFRTGLARG</sequence>
<dbReference type="InterPro" id="IPR047324">
    <property type="entry name" value="LbH_gamma_CA-like"/>
</dbReference>
<evidence type="ECO:0000313" key="1">
    <source>
        <dbReference type="EMBL" id="QIE55017.1"/>
    </source>
</evidence>
<dbReference type="InterPro" id="IPR050484">
    <property type="entry name" value="Transf_Hexapept/Carb_Anhydrase"/>
</dbReference>